<feature type="region of interest" description="Disordered" evidence="1">
    <location>
        <begin position="122"/>
        <end position="227"/>
    </location>
</feature>
<dbReference type="AlphaFoldDB" id="A0A7X1NSB1"/>
<dbReference type="InterPro" id="IPR014756">
    <property type="entry name" value="Ig_E-set"/>
</dbReference>
<keyword evidence="3" id="KW-0378">Hydrolase</keyword>
<dbReference type="InterPro" id="IPR054409">
    <property type="entry name" value="X25_BaPul-like"/>
</dbReference>
<evidence type="ECO:0000259" key="2">
    <source>
        <dbReference type="Pfam" id="PF22058"/>
    </source>
</evidence>
<dbReference type="Proteomes" id="UP000326464">
    <property type="component" value="Unassembled WGS sequence"/>
</dbReference>
<reference evidence="4" key="1">
    <citation type="submission" date="2019-07" db="EMBL/GenBank/DDBJ databases">
        <title>Arthrobacter KR32 sp. nov., isolated from mountain cheese made of cows milk.</title>
        <authorList>
            <person name="Flegler A."/>
        </authorList>
    </citation>
    <scope>NUCLEOTIDE SEQUENCE [LARGE SCALE GENOMIC DNA]</scope>
    <source>
        <strain evidence="4">KR32</strain>
    </source>
</reference>
<dbReference type="GO" id="GO:0016798">
    <property type="term" value="F:hydrolase activity, acting on glycosyl bonds"/>
    <property type="evidence" value="ECO:0007669"/>
    <property type="project" value="UniProtKB-KW"/>
</dbReference>
<dbReference type="OrthoDB" id="9805159at2"/>
<sequence>MNTTKEIVIAPRNSTSVRLRTTLALLAEHQEAGNSVAPSDVMSQAVAAVPFDAKEAELLSGGVPRGFKALTTATAKLVKAGWLVKGRSGWTATDEGIRAVHAFADPDQFINAMISGAPVPEQAPAVTHAPQSPESLGEDAQAVQAVQAVRTDTEADATASTEGSEPSSSEPPATAEESDVSETMADLAPADATNSEDPTPPDVAPTLEVSPDVATEQVPTDTPADEAWHDQPQSVALSGDFDPLFGETGHWSTDLRELQFVWEPTENVWKQTLQLPAGTYQFKILVNGTWDENYGRFGVRDGANHELHLLSDTSVTFRFDYATRDITTS</sequence>
<dbReference type="GO" id="GO:0005975">
    <property type="term" value="P:carbohydrate metabolic process"/>
    <property type="evidence" value="ECO:0007669"/>
    <property type="project" value="UniProtKB-ARBA"/>
</dbReference>
<gene>
    <name evidence="3" type="ORF">FNH21_15315</name>
</gene>
<keyword evidence="3" id="KW-0326">Glycosidase</keyword>
<dbReference type="Gene3D" id="2.60.40.10">
    <property type="entry name" value="Immunoglobulins"/>
    <property type="match status" value="1"/>
</dbReference>
<evidence type="ECO:0000313" key="4">
    <source>
        <dbReference type="Proteomes" id="UP000326464"/>
    </source>
</evidence>
<dbReference type="Pfam" id="PF22058">
    <property type="entry name" value="X25_BaPul_like"/>
    <property type="match status" value="1"/>
</dbReference>
<name>A0A7X1NSB1_9MICC</name>
<feature type="domain" description="Amylopullulanase X25" evidence="2">
    <location>
        <begin position="235"/>
        <end position="324"/>
    </location>
</feature>
<dbReference type="EMBL" id="VJXX01000006">
    <property type="protein sequence ID" value="MPY12067.1"/>
    <property type="molecule type" value="Genomic_DNA"/>
</dbReference>
<proteinExistence type="predicted"/>
<keyword evidence="4" id="KW-1185">Reference proteome</keyword>
<protein>
    <submittedName>
        <fullName evidence="3">Glycosidase</fullName>
    </submittedName>
</protein>
<organism evidence="3 4">
    <name type="scientific">Arthrobacter bussei</name>
    <dbReference type="NCBI Taxonomy" id="2594179"/>
    <lineage>
        <taxon>Bacteria</taxon>
        <taxon>Bacillati</taxon>
        <taxon>Actinomycetota</taxon>
        <taxon>Actinomycetes</taxon>
        <taxon>Micrococcales</taxon>
        <taxon>Micrococcaceae</taxon>
        <taxon>Arthrobacter</taxon>
    </lineage>
</organism>
<dbReference type="RefSeq" id="WP_152816920.1">
    <property type="nucleotide sequence ID" value="NZ_VJXX01000006.1"/>
</dbReference>
<feature type="compositionally biased region" description="Low complexity" evidence="1">
    <location>
        <begin position="156"/>
        <end position="175"/>
    </location>
</feature>
<dbReference type="SUPFAM" id="SSF81296">
    <property type="entry name" value="E set domains"/>
    <property type="match status" value="1"/>
</dbReference>
<comment type="caution">
    <text evidence="3">The sequence shown here is derived from an EMBL/GenBank/DDBJ whole genome shotgun (WGS) entry which is preliminary data.</text>
</comment>
<dbReference type="InterPro" id="IPR013783">
    <property type="entry name" value="Ig-like_fold"/>
</dbReference>
<evidence type="ECO:0000256" key="1">
    <source>
        <dbReference type="SAM" id="MobiDB-lite"/>
    </source>
</evidence>
<dbReference type="CDD" id="cd12962">
    <property type="entry name" value="X25_BaPul_like"/>
    <property type="match status" value="1"/>
</dbReference>
<accession>A0A7X1NSB1</accession>
<feature type="compositionally biased region" description="Low complexity" evidence="1">
    <location>
        <begin position="140"/>
        <end position="149"/>
    </location>
</feature>
<evidence type="ECO:0000313" key="3">
    <source>
        <dbReference type="EMBL" id="MPY12067.1"/>
    </source>
</evidence>